<gene>
    <name evidence="2" type="ORF">ACFQ4R_01135</name>
</gene>
<dbReference type="Gene3D" id="3.90.1150.200">
    <property type="match status" value="1"/>
</dbReference>
<name>A0ABW4BK64_9LACO</name>
<evidence type="ECO:0000313" key="3">
    <source>
        <dbReference type="Proteomes" id="UP001597191"/>
    </source>
</evidence>
<proteinExistence type="predicted"/>
<reference evidence="3" key="1">
    <citation type="journal article" date="2019" name="Int. J. Syst. Evol. Microbiol.">
        <title>The Global Catalogue of Microorganisms (GCM) 10K type strain sequencing project: providing services to taxonomists for standard genome sequencing and annotation.</title>
        <authorList>
            <consortium name="The Broad Institute Genomics Platform"/>
            <consortium name="The Broad Institute Genome Sequencing Center for Infectious Disease"/>
            <person name="Wu L."/>
            <person name="Ma J."/>
        </authorList>
    </citation>
    <scope>NUCLEOTIDE SEQUENCE [LARGE SCALE GENOMIC DNA]</scope>
    <source>
        <strain evidence="3">CCM 8937</strain>
    </source>
</reference>
<dbReference type="Proteomes" id="UP001597191">
    <property type="component" value="Unassembled WGS sequence"/>
</dbReference>
<dbReference type="SUPFAM" id="SSF159888">
    <property type="entry name" value="YdhG-like"/>
    <property type="match status" value="1"/>
</dbReference>
<dbReference type="RefSeq" id="WP_379880094.1">
    <property type="nucleotide sequence ID" value="NZ_JBHTOH010000013.1"/>
</dbReference>
<evidence type="ECO:0000259" key="1">
    <source>
        <dbReference type="Pfam" id="PF08818"/>
    </source>
</evidence>
<protein>
    <submittedName>
        <fullName evidence="2">Iron chaperone</fullName>
    </submittedName>
</protein>
<sequence>MMTQNQAVTEYIQHCPRERQDVLNQIREIMLASLPEAEETMKYGMPTYYYRENLIHFACAQKHLEIYPTPSAIVHFAKELAGYKTSKGAIQFPYDQPIPYDLIQKIALWRRAEVLAK</sequence>
<accession>A0ABW4BK64</accession>
<dbReference type="Pfam" id="PF08818">
    <property type="entry name" value="DUF1801"/>
    <property type="match status" value="1"/>
</dbReference>
<dbReference type="InterPro" id="IPR014922">
    <property type="entry name" value="YdhG-like"/>
</dbReference>
<feature type="domain" description="YdhG-like" evidence="1">
    <location>
        <begin position="19"/>
        <end position="107"/>
    </location>
</feature>
<comment type="caution">
    <text evidence="2">The sequence shown here is derived from an EMBL/GenBank/DDBJ whole genome shotgun (WGS) entry which is preliminary data.</text>
</comment>
<dbReference type="EMBL" id="JBHTOH010000013">
    <property type="protein sequence ID" value="MFD1410226.1"/>
    <property type="molecule type" value="Genomic_DNA"/>
</dbReference>
<organism evidence="2 3">
    <name type="scientific">Lapidilactobacillus gannanensis</name>
    <dbReference type="NCBI Taxonomy" id="2486002"/>
    <lineage>
        <taxon>Bacteria</taxon>
        <taxon>Bacillati</taxon>
        <taxon>Bacillota</taxon>
        <taxon>Bacilli</taxon>
        <taxon>Lactobacillales</taxon>
        <taxon>Lactobacillaceae</taxon>
        <taxon>Lapidilactobacillus</taxon>
    </lineage>
</organism>
<evidence type="ECO:0000313" key="2">
    <source>
        <dbReference type="EMBL" id="MFD1410226.1"/>
    </source>
</evidence>
<keyword evidence="3" id="KW-1185">Reference proteome</keyword>